<protein>
    <submittedName>
        <fullName evidence="4">AAA ATPase</fullName>
    </submittedName>
</protein>
<dbReference type="InterPro" id="IPR027417">
    <property type="entry name" value="P-loop_NTPase"/>
</dbReference>
<dbReference type="Gene3D" id="3.30.70.1230">
    <property type="entry name" value="Nucleotide cyclase"/>
    <property type="match status" value="2"/>
</dbReference>
<dbReference type="GO" id="GO:0005524">
    <property type="term" value="F:ATP binding"/>
    <property type="evidence" value="ECO:0007669"/>
    <property type="project" value="UniProtKB-KW"/>
</dbReference>
<evidence type="ECO:0000259" key="3">
    <source>
        <dbReference type="PROSITE" id="PS50125"/>
    </source>
</evidence>
<dbReference type="Pfam" id="PF13191">
    <property type="entry name" value="AAA_16"/>
    <property type="match status" value="1"/>
</dbReference>
<dbReference type="SUPFAM" id="SSF55073">
    <property type="entry name" value="Nucleotide cyclase"/>
    <property type="match status" value="2"/>
</dbReference>
<dbReference type="CDD" id="cd07302">
    <property type="entry name" value="CHD"/>
    <property type="match status" value="2"/>
</dbReference>
<dbReference type="eggNOG" id="COG2114">
    <property type="taxonomic scope" value="Bacteria"/>
</dbReference>
<dbReference type="PROSITE" id="PS50125">
    <property type="entry name" value="GUANYLATE_CYCLASE_2"/>
    <property type="match status" value="2"/>
</dbReference>
<dbReference type="InterPro" id="IPR029787">
    <property type="entry name" value="Nucleotide_cyclase"/>
</dbReference>
<dbReference type="PANTHER" id="PTHR16305:SF28">
    <property type="entry name" value="GUANYLATE CYCLASE DOMAIN-CONTAINING PROTEIN"/>
    <property type="match status" value="1"/>
</dbReference>
<dbReference type="EMBL" id="ADVR01000122">
    <property type="protein sequence ID" value="EFO79154.1"/>
    <property type="molecule type" value="Genomic_DNA"/>
</dbReference>
<dbReference type="GO" id="GO:0035556">
    <property type="term" value="P:intracellular signal transduction"/>
    <property type="evidence" value="ECO:0007669"/>
    <property type="project" value="InterPro"/>
</dbReference>
<sequence>MPTSSASLADLASYLPAFILRRMGRDATLTMAPSLEHFPAAALFADLSGFTALTEQLSLHNPAGTEELTQILDLYFGHLVRVVTAHGGDVMKFAGDGLLALWYGEEDLAQLAQRAVQCGLAIQMMMSPEMWGSFESTTTPLKIRVGVGAGQVTTMHIGGIFGRWELLVTGEPIRQTGLAESQAQPGDVVIAAEAWPLVATSCMGVALPSGGVRLVSLTDYLPMRALEVPLLHAEMADSLRFYLPKAILARMDAGQTAWLAEQRRVTVLFINLPDLQAATPLSQAQAMMRSIQSMLYRYEGSISRLGTDAKGPTLVAALGLPPFSHEDDPERGARAALDIHAALAEQGLRCAIGITTGQALCGAVGGEVRREYTMMGSMVNRSARLMQAAAQLNPEDGMTILCDAATMSATHHALRFERLAPLRLKGVREPVVVYRPLALALPAMVREPAPTMGPLIGRQRERALMQTFLHNLVAQGQGATLILEGDEGIGKTRLLHELEHTARQAGIETKMGIGRSVDAAPYGAWRTIFRALLLNDAAQWPADLLGDDLMPLAPLLRAVLHVELPETAITAQMSGQVRADNTRDLLVRLLDRAAQRSLLALMIEDAQWLDTSSWALLLAVAERVERLLLVVATRPLSDPPPEYQRLAYLPHTRRISLGGLEPSQIRDLLAQRLGVERVPAAIWQLIADRSQGNPFFSEELLHALRQNGLITVVGRECQIVARVGDPIQVLNAVPLPSTIEGLITSRIDRLTAAQQLTLKVASVIGRSFALSTLNAIHPVEDDPNHLVEQLFTLQQAGLVLIEAFDPELLYTFRHAVVAEVAYNLMSFRQRRQLHRALAEYYTADGDAAQLAYHWRQADEPDRAVGYLARAGEQALAAGAYREASSFLREAIQISGGSHDTTATPDLVTRIRWERQLAEAYHGLGRLNESRDLLERAEEHLSRLLPVHLRRTMMGLGWLLLRQGLRTILPLPAPRREPDSEVLREAARTSMLLAQLSYYNSQLPEAIRAALRSLSLAERSGETPELAAAYASAHLATGFIAPLSRRYQHRALDLAHQINHLPTYAWVYQAQGIAAIDHANWRRATAALNLALAVAEHLGDQRRRAECLGMLALAALLQGQIQTAQDRYAELYAAAQTSGDLQVCTWGLIGQAEVLLQSGDDAQALAMLEVADGLLAENLGSTRAEEIWAYGLHSKLAWRSGHTERAQTLADTADDLVGEHPPVAVYALGGYLALAEVTLELGATQRQTRRLRRITIMLGQLARIFPVVRPSVLIWRGRAAWLRGQPQRARRTWQRAANLAQQMEMPYLEARALIALAQSRQGGQQA</sequence>
<dbReference type="GO" id="GO:0004016">
    <property type="term" value="F:adenylate cyclase activity"/>
    <property type="evidence" value="ECO:0007669"/>
    <property type="project" value="UniProtKB-ARBA"/>
</dbReference>
<dbReference type="SUPFAM" id="SSF52540">
    <property type="entry name" value="P-loop containing nucleoside triphosphate hydrolases"/>
    <property type="match status" value="1"/>
</dbReference>
<dbReference type="HOGENOM" id="CLU_004435_4_0_0"/>
<dbReference type="OrthoDB" id="134626at2"/>
<dbReference type="InterPro" id="IPR011990">
    <property type="entry name" value="TPR-like_helical_dom_sf"/>
</dbReference>
<dbReference type="Pfam" id="PF00211">
    <property type="entry name" value="Guanylate_cyc"/>
    <property type="match status" value="1"/>
</dbReference>
<dbReference type="InterPro" id="IPR019734">
    <property type="entry name" value="TPR_rpt"/>
</dbReference>
<dbReference type="STRING" id="765420.OSCT_2987"/>
<dbReference type="eggNOG" id="COG0457">
    <property type="taxonomic scope" value="Bacteria"/>
</dbReference>
<evidence type="ECO:0000313" key="4">
    <source>
        <dbReference type="EMBL" id="EFO79154.1"/>
    </source>
</evidence>
<dbReference type="InterPro" id="IPR001054">
    <property type="entry name" value="A/G_cyclase"/>
</dbReference>
<dbReference type="PANTHER" id="PTHR16305">
    <property type="entry name" value="TESTICULAR SOLUBLE ADENYLYL CYCLASE"/>
    <property type="match status" value="1"/>
</dbReference>
<dbReference type="Gene3D" id="1.25.40.10">
    <property type="entry name" value="Tetratricopeptide repeat domain"/>
    <property type="match status" value="2"/>
</dbReference>
<dbReference type="SMART" id="SM00028">
    <property type="entry name" value="TPR"/>
    <property type="match status" value="6"/>
</dbReference>
<reference evidence="4 5" key="1">
    <citation type="journal article" date="2011" name="J. Bacteriol.">
        <title>Draft genome sequence of the anoxygenic filamentous phototrophic bacterium Oscillochloris trichoides subsp. DG-6.</title>
        <authorList>
            <person name="Kuznetsov B.B."/>
            <person name="Ivanovsky R.N."/>
            <person name="Keppen O.I."/>
            <person name="Sukhacheva M.V."/>
            <person name="Bumazhkin B.K."/>
            <person name="Patutina E.O."/>
            <person name="Beletsky A.V."/>
            <person name="Mardanov A.V."/>
            <person name="Baslerov R.V."/>
            <person name="Panteleeva A.N."/>
            <person name="Kolganova T.V."/>
            <person name="Ravin N.V."/>
            <person name="Skryabin K.G."/>
        </authorList>
    </citation>
    <scope>NUCLEOTIDE SEQUENCE [LARGE SCALE GENOMIC DNA]</scope>
    <source>
        <strain evidence="4 5">DG-6</strain>
    </source>
</reference>
<dbReference type="Proteomes" id="UP000054010">
    <property type="component" value="Unassembled WGS sequence"/>
</dbReference>
<evidence type="ECO:0000313" key="5">
    <source>
        <dbReference type="Proteomes" id="UP000054010"/>
    </source>
</evidence>
<organism evidence="4 5">
    <name type="scientific">Oscillochloris trichoides DG-6</name>
    <dbReference type="NCBI Taxonomy" id="765420"/>
    <lineage>
        <taxon>Bacteria</taxon>
        <taxon>Bacillati</taxon>
        <taxon>Chloroflexota</taxon>
        <taxon>Chloroflexia</taxon>
        <taxon>Chloroflexales</taxon>
        <taxon>Chloroflexineae</taxon>
        <taxon>Oscillochloridaceae</taxon>
        <taxon>Oscillochloris</taxon>
    </lineage>
</organism>
<evidence type="ECO:0000256" key="1">
    <source>
        <dbReference type="ARBA" id="ARBA00022741"/>
    </source>
</evidence>
<dbReference type="InterPro" id="IPR041664">
    <property type="entry name" value="AAA_16"/>
</dbReference>
<dbReference type="eggNOG" id="COG3899">
    <property type="taxonomic scope" value="Bacteria"/>
</dbReference>
<gene>
    <name evidence="4" type="ORF">OSCT_2987</name>
</gene>
<proteinExistence type="predicted"/>
<keyword evidence="1" id="KW-0547">Nucleotide-binding</keyword>
<dbReference type="SUPFAM" id="SSF48452">
    <property type="entry name" value="TPR-like"/>
    <property type="match status" value="2"/>
</dbReference>
<feature type="domain" description="Guanylate cyclase" evidence="3">
    <location>
        <begin position="266"/>
        <end position="386"/>
    </location>
</feature>
<dbReference type="GO" id="GO:0009190">
    <property type="term" value="P:cyclic nucleotide biosynthetic process"/>
    <property type="evidence" value="ECO:0007669"/>
    <property type="project" value="InterPro"/>
</dbReference>
<dbReference type="GO" id="GO:0005737">
    <property type="term" value="C:cytoplasm"/>
    <property type="evidence" value="ECO:0007669"/>
    <property type="project" value="TreeGrafter"/>
</dbReference>
<keyword evidence="5" id="KW-1185">Reference proteome</keyword>
<evidence type="ECO:0000256" key="2">
    <source>
        <dbReference type="ARBA" id="ARBA00022840"/>
    </source>
</evidence>
<feature type="domain" description="Guanylate cyclase" evidence="3">
    <location>
        <begin position="41"/>
        <end position="180"/>
    </location>
</feature>
<comment type="caution">
    <text evidence="4">The sequence shown here is derived from an EMBL/GenBank/DDBJ whole genome shotgun (WGS) entry which is preliminary data.</text>
</comment>
<name>E1II36_9CHLR</name>
<keyword evidence="2" id="KW-0067">ATP-binding</keyword>
<dbReference type="SMART" id="SM00044">
    <property type="entry name" value="CYCc"/>
    <property type="match status" value="1"/>
</dbReference>
<accession>E1II36</accession>